<comment type="similarity">
    <text evidence="3">Belongs to the short-chain dehydrogenases/reductases (SDR) family. SDR65C subfamily.</text>
</comment>
<gene>
    <name evidence="4" type="ORF">V6N12_015986</name>
</gene>
<keyword evidence="5" id="KW-1185">Reference proteome</keyword>
<dbReference type="PANTHER" id="PTHR42898:SF6">
    <property type="entry name" value="NADP-DEPENDENT MANNITOL DEHYDROGENASE"/>
    <property type="match status" value="1"/>
</dbReference>
<evidence type="ECO:0000256" key="1">
    <source>
        <dbReference type="ARBA" id="ARBA00022857"/>
    </source>
</evidence>
<reference evidence="4 5" key="1">
    <citation type="journal article" date="2024" name="G3 (Bethesda)">
        <title>Genome assembly of Hibiscus sabdariffa L. provides insights into metabolisms of medicinal natural products.</title>
        <authorList>
            <person name="Kim T."/>
        </authorList>
    </citation>
    <scope>NUCLEOTIDE SEQUENCE [LARGE SCALE GENOMIC DNA]</scope>
    <source>
        <strain evidence="4">TK-2024</strain>
        <tissue evidence="4">Old leaves</tissue>
    </source>
</reference>
<dbReference type="EMBL" id="JBBPBM010000024">
    <property type="protein sequence ID" value="KAK8543437.1"/>
    <property type="molecule type" value="Genomic_DNA"/>
</dbReference>
<keyword evidence="2" id="KW-0560">Oxidoreductase</keyword>
<dbReference type="PANTHER" id="PTHR42898">
    <property type="entry name" value="TROPINONE REDUCTASE"/>
    <property type="match status" value="1"/>
</dbReference>
<dbReference type="InterPro" id="IPR036291">
    <property type="entry name" value="NAD(P)-bd_dom_sf"/>
</dbReference>
<organism evidence="4 5">
    <name type="scientific">Hibiscus sabdariffa</name>
    <name type="common">roselle</name>
    <dbReference type="NCBI Taxonomy" id="183260"/>
    <lineage>
        <taxon>Eukaryota</taxon>
        <taxon>Viridiplantae</taxon>
        <taxon>Streptophyta</taxon>
        <taxon>Embryophyta</taxon>
        <taxon>Tracheophyta</taxon>
        <taxon>Spermatophyta</taxon>
        <taxon>Magnoliopsida</taxon>
        <taxon>eudicotyledons</taxon>
        <taxon>Gunneridae</taxon>
        <taxon>Pentapetalae</taxon>
        <taxon>rosids</taxon>
        <taxon>malvids</taxon>
        <taxon>Malvales</taxon>
        <taxon>Malvaceae</taxon>
        <taxon>Malvoideae</taxon>
        <taxon>Hibiscus</taxon>
    </lineage>
</organism>
<evidence type="ECO:0000313" key="4">
    <source>
        <dbReference type="EMBL" id="KAK8543437.1"/>
    </source>
</evidence>
<dbReference type="InterPro" id="IPR002347">
    <property type="entry name" value="SDR_fam"/>
</dbReference>
<accession>A0ABR2DPT2</accession>
<dbReference type="Proteomes" id="UP001472677">
    <property type="component" value="Unassembled WGS sequence"/>
</dbReference>
<dbReference type="SUPFAM" id="SSF51735">
    <property type="entry name" value="NAD(P)-binding Rossmann-fold domains"/>
    <property type="match status" value="1"/>
</dbReference>
<proteinExistence type="inferred from homology"/>
<dbReference type="PRINTS" id="PR00081">
    <property type="entry name" value="GDHRDH"/>
</dbReference>
<keyword evidence="1" id="KW-0521">NADP</keyword>
<evidence type="ECO:0000256" key="3">
    <source>
        <dbReference type="ARBA" id="ARBA00025714"/>
    </source>
</evidence>
<evidence type="ECO:0000256" key="2">
    <source>
        <dbReference type="ARBA" id="ARBA00023002"/>
    </source>
</evidence>
<name>A0ABR2DPT2_9ROSI</name>
<comment type="caution">
    <text evidence="4">The sequence shown here is derived from an EMBL/GenBank/DDBJ whole genome shotgun (WGS) entry which is preliminary data.</text>
</comment>
<dbReference type="InterPro" id="IPR045000">
    <property type="entry name" value="TR"/>
</dbReference>
<dbReference type="Gene3D" id="3.40.50.720">
    <property type="entry name" value="NAD(P)-binding Rossmann-like Domain"/>
    <property type="match status" value="1"/>
</dbReference>
<protein>
    <submittedName>
        <fullName evidence="4">Uncharacterized protein</fullName>
    </submittedName>
</protein>
<evidence type="ECO:0000313" key="5">
    <source>
        <dbReference type="Proteomes" id="UP001472677"/>
    </source>
</evidence>
<dbReference type="Pfam" id="PF13561">
    <property type="entry name" value="adh_short_C2"/>
    <property type="match status" value="1"/>
</dbReference>
<sequence length="278" mass="29236">MGEAEAKGSSSKDKRWSLQGMTALVTGGSKGIGHAIVEELAGLGASVHTCSRTESELNNCLVEWKAKGFQVTGSVCDVSDQAQREKLINTVSSEFNGKLNILINNVGNNIRKPVSDYTAEDVSVLTSTNFESGYSLSVLAHPLLKASAAGSIVFISSVGSAMPANFGPIYGANKAAINQLGKYLAYDWAGDNIRVNTVAPALIKTPLAQRAFEGFEEGIKTTISRTPLGRAGEPEEVSAMVAFLCLPAASYVTGQVIFVDGGMTVNGLFFPAPTLKPI</sequence>
<dbReference type="PRINTS" id="PR00080">
    <property type="entry name" value="SDRFAMILY"/>
</dbReference>